<evidence type="ECO:0000256" key="3">
    <source>
        <dbReference type="PIRSR" id="PIRSR016184-1"/>
    </source>
</evidence>
<dbReference type="AlphaFoldDB" id="A0A2G5NSN0"/>
<evidence type="ECO:0000256" key="2">
    <source>
        <dbReference type="ARBA" id="ARBA00023235"/>
    </source>
</evidence>
<proteinExistence type="inferred from homology"/>
<dbReference type="PANTHER" id="PTHR13774">
    <property type="entry name" value="PHENAZINE BIOSYNTHESIS PROTEIN"/>
    <property type="match status" value="1"/>
</dbReference>
<organism evidence="4 5">
    <name type="scientific">Macrococcoides goetzii</name>
    <dbReference type="NCBI Taxonomy" id="1891097"/>
    <lineage>
        <taxon>Bacteria</taxon>
        <taxon>Bacillati</taxon>
        <taxon>Bacillota</taxon>
        <taxon>Bacilli</taxon>
        <taxon>Bacillales</taxon>
        <taxon>Staphylococcaceae</taxon>
        <taxon>Macrococcoides</taxon>
    </lineage>
</organism>
<dbReference type="Proteomes" id="UP000229523">
    <property type="component" value="Unassembled WGS sequence"/>
</dbReference>
<dbReference type="RefSeq" id="WP_099577956.1">
    <property type="nucleotide sequence ID" value="NZ_MJBI02000001.1"/>
</dbReference>
<dbReference type="PIRSF" id="PIRSF016184">
    <property type="entry name" value="PhzC_PhzF"/>
    <property type="match status" value="1"/>
</dbReference>
<keyword evidence="2 4" id="KW-0413">Isomerase</keyword>
<dbReference type="Pfam" id="PF02567">
    <property type="entry name" value="PhzC-PhzF"/>
    <property type="match status" value="1"/>
</dbReference>
<comment type="caution">
    <text evidence="4">The sequence shown here is derived from an EMBL/GenBank/DDBJ whole genome shotgun (WGS) entry which is preliminary data.</text>
</comment>
<name>A0A2G5NSN0_9STAP</name>
<dbReference type="PANTHER" id="PTHR13774:SF39">
    <property type="entry name" value="BIOSYNTHESIS PROTEIN, PUTATIVE-RELATED"/>
    <property type="match status" value="1"/>
</dbReference>
<evidence type="ECO:0000256" key="1">
    <source>
        <dbReference type="ARBA" id="ARBA00008270"/>
    </source>
</evidence>
<comment type="similarity">
    <text evidence="1">Belongs to the PhzF family.</text>
</comment>
<dbReference type="InterPro" id="IPR003719">
    <property type="entry name" value="Phenazine_PhzF-like"/>
</dbReference>
<dbReference type="Gene3D" id="3.10.310.10">
    <property type="entry name" value="Diaminopimelate Epimerase, Chain A, domain 1"/>
    <property type="match status" value="2"/>
</dbReference>
<dbReference type="EMBL" id="MJBI02000001">
    <property type="protein sequence ID" value="RAI82680.1"/>
    <property type="molecule type" value="Genomic_DNA"/>
</dbReference>
<keyword evidence="5" id="KW-1185">Reference proteome</keyword>
<protein>
    <submittedName>
        <fullName evidence="4">PhzF family phenazine biosynthesis isomerase</fullName>
    </submittedName>
</protein>
<evidence type="ECO:0000313" key="4">
    <source>
        <dbReference type="EMBL" id="RAI82680.1"/>
    </source>
</evidence>
<gene>
    <name evidence="4" type="ORF">BFS35_003065</name>
</gene>
<reference evidence="4 5" key="1">
    <citation type="journal article" date="2018" name="Front. Microbiol.">
        <title>Description and Comparative Genomics of Macrococcus caseolyticus subsp. hominis subsp. nov., Macrococcus goetzii sp. nov., Macrococcus epidermidis sp. nov., and Macrococcus bohemicus sp. nov., Novel Macrococci From Human Clinical Material With Virulence Potential and Suspected Uptake of Foreign DNA by Natural Transformation.</title>
        <authorList>
            <person name="Maslanova I."/>
            <person name="Wertheimer Z."/>
            <person name="Sedlacek I."/>
            <person name="Svec P."/>
            <person name="Indrakova A."/>
            <person name="Kovarovic V."/>
            <person name="Schumann P."/>
            <person name="Sproer C."/>
            <person name="Kralova S."/>
            <person name="Sedo O."/>
            <person name="Kristofova L."/>
            <person name="Vrbovska V."/>
            <person name="Fuzik T."/>
            <person name="Petras P."/>
            <person name="Zdrahal Z."/>
            <person name="Ruzickova V."/>
            <person name="Doskar J."/>
            <person name="Pantucek R."/>
        </authorList>
    </citation>
    <scope>NUCLEOTIDE SEQUENCE [LARGE SCALE GENOMIC DNA]</scope>
    <source>
        <strain evidence="4 5">CCM 4927</strain>
    </source>
</reference>
<dbReference type="NCBIfam" id="TIGR00654">
    <property type="entry name" value="PhzF_family"/>
    <property type="match status" value="1"/>
</dbReference>
<dbReference type="GO" id="GO:0005737">
    <property type="term" value="C:cytoplasm"/>
    <property type="evidence" value="ECO:0007669"/>
    <property type="project" value="TreeGrafter"/>
</dbReference>
<evidence type="ECO:0000313" key="5">
    <source>
        <dbReference type="Proteomes" id="UP000229523"/>
    </source>
</evidence>
<feature type="active site" evidence="3">
    <location>
        <position position="43"/>
    </location>
</feature>
<dbReference type="GO" id="GO:0016853">
    <property type="term" value="F:isomerase activity"/>
    <property type="evidence" value="ECO:0007669"/>
    <property type="project" value="UniProtKB-KW"/>
</dbReference>
<dbReference type="SUPFAM" id="SSF54506">
    <property type="entry name" value="Diaminopimelate epimerase-like"/>
    <property type="match status" value="1"/>
</dbReference>
<accession>A0A2G5NSN0</accession>
<sequence>MNIYKTTVFPFKNAGGNPCPVILEADQLTFDEMKNIAKQYELEVGFVLESELPSCDYQFKYFVPNKEMEMCVHATIACVTVLKNKGFLKKSHFSVETLAGVLDIEIIGNDIDFKVKVKQGAPNISDVMIDKNEIVKALNLSVNQLSDNVIKNVSTSRYKTFIELKGVDVLNHLNPDYEYLWSVCNKIGSTGFYPFVKDESNIYHARQFPNNTGYLEDSATGVAASALGIYVRDVMNQSFDELTVFQGFAMDSPSEIVVINDDESNFVVGRAVVVS</sequence>